<dbReference type="PANTHER" id="PTHR32114:SF2">
    <property type="entry name" value="ABC TRANSPORTER ABCH.3"/>
    <property type="match status" value="1"/>
</dbReference>
<dbReference type="EMBL" id="MT141563">
    <property type="protein sequence ID" value="QJA66950.1"/>
    <property type="molecule type" value="Genomic_DNA"/>
</dbReference>
<dbReference type="AlphaFoldDB" id="A0A6H1ZCC6"/>
<evidence type="ECO:0000313" key="6">
    <source>
        <dbReference type="EMBL" id="QJI01870.1"/>
    </source>
</evidence>
<dbReference type="Pfam" id="PF13476">
    <property type="entry name" value="AAA_23"/>
    <property type="match status" value="1"/>
</dbReference>
<name>A0A6H1ZCC6_9ZZZZ</name>
<accession>A0A6H1ZCC6</accession>
<dbReference type="SUPFAM" id="SSF52540">
    <property type="entry name" value="P-loop containing nucleoside triphosphate hydrolases"/>
    <property type="match status" value="1"/>
</dbReference>
<dbReference type="EMBL" id="MT142004">
    <property type="protein sequence ID" value="QJA73129.1"/>
    <property type="molecule type" value="Genomic_DNA"/>
</dbReference>
<protein>
    <submittedName>
        <fullName evidence="3">Putative RecF/RecN/SMC domain contining protein</fullName>
    </submittedName>
</protein>
<feature type="coiled-coil region" evidence="1">
    <location>
        <begin position="239"/>
        <end position="290"/>
    </location>
</feature>
<evidence type="ECO:0000256" key="1">
    <source>
        <dbReference type="SAM" id="Coils"/>
    </source>
</evidence>
<proteinExistence type="predicted"/>
<dbReference type="InterPro" id="IPR038729">
    <property type="entry name" value="Rad50/SbcC_AAA"/>
</dbReference>
<evidence type="ECO:0000313" key="3">
    <source>
        <dbReference type="EMBL" id="QJA45566.1"/>
    </source>
</evidence>
<dbReference type="EMBL" id="MT144957">
    <property type="protein sequence ID" value="QJI01870.1"/>
    <property type="molecule type" value="Genomic_DNA"/>
</dbReference>
<gene>
    <name evidence="5" type="ORF">MM415A02464_0010</name>
    <name evidence="4" type="ORF">MM415B00319_0080</name>
    <name evidence="3" type="ORF">TM448A00246_0057</name>
    <name evidence="6" type="ORF">TM448B02818_0008</name>
</gene>
<keyword evidence="1" id="KW-0175">Coiled coil</keyword>
<evidence type="ECO:0000313" key="4">
    <source>
        <dbReference type="EMBL" id="QJA66950.1"/>
    </source>
</evidence>
<evidence type="ECO:0000313" key="5">
    <source>
        <dbReference type="EMBL" id="QJA73129.1"/>
    </source>
</evidence>
<feature type="domain" description="Rad50/SbcC-type AAA" evidence="2">
    <location>
        <begin position="7"/>
        <end position="190"/>
    </location>
</feature>
<organism evidence="3">
    <name type="scientific">viral metagenome</name>
    <dbReference type="NCBI Taxonomy" id="1070528"/>
    <lineage>
        <taxon>unclassified sequences</taxon>
        <taxon>metagenomes</taxon>
        <taxon>organismal metagenomes</taxon>
    </lineage>
</organism>
<dbReference type="Gene3D" id="3.40.50.300">
    <property type="entry name" value="P-loop containing nucleotide triphosphate hydrolases"/>
    <property type="match status" value="2"/>
</dbReference>
<dbReference type="EMBL" id="MT143992">
    <property type="protein sequence ID" value="QJA45566.1"/>
    <property type="molecule type" value="Genomic_DNA"/>
</dbReference>
<sequence>MSYQLKELHLLNYRSWKELHITDFDNQGLVYIYGKNGSGKSSIRSAIEYLLVDTTSEGYPLDELPHNGNTHCTLSCVIQRDSDIIEIEKRRNHPGNDNKIILKVNGDESLTKLRRSDTQNEIEKLLGIDAKSLAVSTIFSQDSPSFVFAKDTDRKTIIYDALGYERFIELHKNAKALSEVLEDKQKSLQGTEGSLLEKFNDLSGSKEALERNFLAFGTTQIARVDSIKDKKHSLIEIDNSFLKKEILSLEDELKTLTNKSEEIKSCEEKLLKLKFERQHTEKEISKLEKDLKERSFICPILKHECDILEKSSREKEEFINKEIQTHNLSLSVILHSIDGEKTNLSLLQAQHKKFSTTTETLLSLKKKLETSITENSFVSKTKEDLDEQVKNIRLEKNPYTDLIKDTETKLSKIREEQELTSNKLQSITDILPYYKFWVTGFSREGIPNLKAEGFLEAIELKTNETLSSIDSGISIELSSQVELKSSKDTREKISYTVNVANSNVRNPISLSGGERQRVKISDIFTFAELLGKFNFIFLDEVLELSLDNSGKDEIIHLLKSKANMFGSIFVISHSNQIADKFNKTYHVTHRNGESKL</sequence>
<dbReference type="InterPro" id="IPR027417">
    <property type="entry name" value="P-loop_NTPase"/>
</dbReference>
<dbReference type="PANTHER" id="PTHR32114">
    <property type="entry name" value="ABC TRANSPORTER ABCH.3"/>
    <property type="match status" value="1"/>
</dbReference>
<reference evidence="3" key="1">
    <citation type="submission" date="2020-03" db="EMBL/GenBank/DDBJ databases">
        <title>The deep terrestrial virosphere.</title>
        <authorList>
            <person name="Holmfeldt K."/>
            <person name="Nilsson E."/>
            <person name="Simone D."/>
            <person name="Lopez-Fernandez M."/>
            <person name="Wu X."/>
            <person name="de Brujin I."/>
            <person name="Lundin D."/>
            <person name="Andersson A."/>
            <person name="Bertilsson S."/>
            <person name="Dopson M."/>
        </authorList>
    </citation>
    <scope>NUCLEOTIDE SEQUENCE</scope>
    <source>
        <strain evidence="5">MM415A02464</strain>
        <strain evidence="4">MM415B00319</strain>
        <strain evidence="3">TM448A00246</strain>
        <strain evidence="6">TM448B02818</strain>
    </source>
</reference>
<evidence type="ECO:0000259" key="2">
    <source>
        <dbReference type="Pfam" id="PF13476"/>
    </source>
</evidence>